<sequence length="27" mass="3215">MQCYKIHTNTSIHLVTNNITLKDHEFI</sequence>
<name>A0A0K2V102_LEPSM</name>
<organism evidence="1">
    <name type="scientific">Lepeophtheirus salmonis</name>
    <name type="common">Salmon louse</name>
    <name type="synonym">Caligus salmonis</name>
    <dbReference type="NCBI Taxonomy" id="72036"/>
    <lineage>
        <taxon>Eukaryota</taxon>
        <taxon>Metazoa</taxon>
        <taxon>Ecdysozoa</taxon>
        <taxon>Arthropoda</taxon>
        <taxon>Crustacea</taxon>
        <taxon>Multicrustacea</taxon>
        <taxon>Hexanauplia</taxon>
        <taxon>Copepoda</taxon>
        <taxon>Siphonostomatoida</taxon>
        <taxon>Caligidae</taxon>
        <taxon>Lepeophtheirus</taxon>
    </lineage>
</organism>
<evidence type="ECO:0000313" key="1">
    <source>
        <dbReference type="EMBL" id="CDW43817.1"/>
    </source>
</evidence>
<proteinExistence type="predicted"/>
<dbReference type="AlphaFoldDB" id="A0A0K2V102"/>
<accession>A0A0K2V102</accession>
<reference evidence="1" key="1">
    <citation type="submission" date="2014-05" db="EMBL/GenBank/DDBJ databases">
        <authorList>
            <person name="Chronopoulou M."/>
        </authorList>
    </citation>
    <scope>NUCLEOTIDE SEQUENCE</scope>
    <source>
        <tissue evidence="1">Whole organism</tissue>
    </source>
</reference>
<dbReference type="EMBL" id="HACA01026456">
    <property type="protein sequence ID" value="CDW43817.1"/>
    <property type="molecule type" value="Transcribed_RNA"/>
</dbReference>
<protein>
    <submittedName>
        <fullName evidence="1">Uncharacterized protein</fullName>
    </submittedName>
</protein>